<evidence type="ECO:0000313" key="1">
    <source>
        <dbReference type="EMBL" id="OKH94146.1"/>
    </source>
</evidence>
<dbReference type="InterPro" id="IPR036375">
    <property type="entry name" value="Hemopexin-like_dom_sf"/>
</dbReference>
<proteinExistence type="predicted"/>
<keyword evidence="2" id="KW-1185">Reference proteome</keyword>
<dbReference type="RefSeq" id="WP_073788773.1">
    <property type="nucleotide sequence ID" value="NZ_LFBV01000003.1"/>
</dbReference>
<name>A0A1Q4V8I6_9ACTN</name>
<dbReference type="Proteomes" id="UP000186455">
    <property type="component" value="Unassembled WGS sequence"/>
</dbReference>
<dbReference type="EMBL" id="LFBV01000003">
    <property type="protein sequence ID" value="OKH94146.1"/>
    <property type="molecule type" value="Genomic_DNA"/>
</dbReference>
<evidence type="ECO:0000313" key="2">
    <source>
        <dbReference type="Proteomes" id="UP000186455"/>
    </source>
</evidence>
<comment type="caution">
    <text evidence="1">The sequence shown here is derived from an EMBL/GenBank/DDBJ whole genome shotgun (WGS) entry which is preliminary data.</text>
</comment>
<dbReference type="Gene3D" id="2.110.10.10">
    <property type="entry name" value="Hemopexin-like domain"/>
    <property type="match status" value="1"/>
</dbReference>
<accession>A0A1Q4V8I6</accession>
<sequence>MPLFRYKPTGYQYTVSHMAPHTTGGWNALFVSNEQALVVGEDAQLHKGALTTAYDGALGWLRGVWTSCAEGALQLPDANGVRQLLLFHGDTYAWAKWDSGMHEMSGWTRLRLGPRSRTLGELLPADWCSGVDVMLQAPCHADGTWQTYFFKADRVLTLNWATGVVRDVPISQGPDGGAPGWAALPADFTHGLDHLLALPPAADGTRRSLLVKGVDGLILDWVAGVERRGPLHTLTRGLAQLTGDMATLRQPFSGRYSWSDGANRVDLRIDLEAADTSRVISGELFTVAGRTTTYANSFRCVPGTVRVGRGSVQVYADVVEFARPAPPTSLSILIDRKPVGDAPAFAVFDLNRDDPSQTLNCHGPRISPHCRAIGHETGPTAGPEPLARSGTTAARIPPGHRHRVLSVASAWAGPGLWTRPGSAGAAATGEG</sequence>
<organism evidence="1 2">
    <name type="scientific">Streptomyces uncialis</name>
    <dbReference type="NCBI Taxonomy" id="1048205"/>
    <lineage>
        <taxon>Bacteria</taxon>
        <taxon>Bacillati</taxon>
        <taxon>Actinomycetota</taxon>
        <taxon>Actinomycetes</taxon>
        <taxon>Kitasatosporales</taxon>
        <taxon>Streptomycetaceae</taxon>
        <taxon>Streptomyces</taxon>
    </lineage>
</organism>
<gene>
    <name evidence="1" type="ORF">AB852_16130</name>
</gene>
<reference evidence="1 2" key="1">
    <citation type="submission" date="2015-06" db="EMBL/GenBank/DDBJ databases">
        <title>Cloning and characterization of the uncialamcin biosynthetic gene cluster.</title>
        <authorList>
            <person name="Yan X."/>
            <person name="Huang T."/>
            <person name="Ge H."/>
            <person name="Shen B."/>
        </authorList>
    </citation>
    <scope>NUCLEOTIDE SEQUENCE [LARGE SCALE GENOMIC DNA]</scope>
    <source>
        <strain evidence="1 2">DCA2648</strain>
    </source>
</reference>
<protein>
    <submittedName>
        <fullName evidence="1">Uncharacterized protein</fullName>
    </submittedName>
</protein>
<dbReference type="AlphaFoldDB" id="A0A1Q4V8I6"/>